<dbReference type="Proteomes" id="UP001497623">
    <property type="component" value="Unassembled WGS sequence"/>
</dbReference>
<evidence type="ECO:0000313" key="2">
    <source>
        <dbReference type="EMBL" id="CAL4122121.1"/>
    </source>
</evidence>
<dbReference type="EMBL" id="CAXKWB010019567">
    <property type="protein sequence ID" value="CAL4122121.1"/>
    <property type="molecule type" value="Genomic_DNA"/>
</dbReference>
<evidence type="ECO:0000313" key="3">
    <source>
        <dbReference type="Proteomes" id="UP001497623"/>
    </source>
</evidence>
<proteinExistence type="predicted"/>
<gene>
    <name evidence="2" type="ORF">MNOR_LOCUS22843</name>
</gene>
<dbReference type="AlphaFoldDB" id="A0AAV2RF00"/>
<accession>A0AAV2RF00</accession>
<keyword evidence="1" id="KW-0812">Transmembrane</keyword>
<keyword evidence="1" id="KW-1133">Transmembrane helix</keyword>
<organism evidence="2 3">
    <name type="scientific">Meganyctiphanes norvegica</name>
    <name type="common">Northern krill</name>
    <name type="synonym">Thysanopoda norvegica</name>
    <dbReference type="NCBI Taxonomy" id="48144"/>
    <lineage>
        <taxon>Eukaryota</taxon>
        <taxon>Metazoa</taxon>
        <taxon>Ecdysozoa</taxon>
        <taxon>Arthropoda</taxon>
        <taxon>Crustacea</taxon>
        <taxon>Multicrustacea</taxon>
        <taxon>Malacostraca</taxon>
        <taxon>Eumalacostraca</taxon>
        <taxon>Eucarida</taxon>
        <taxon>Euphausiacea</taxon>
        <taxon>Euphausiidae</taxon>
        <taxon>Meganyctiphanes</taxon>
    </lineage>
</organism>
<sequence>MRSSIKNLFPGQSLKLLPLLFILKELIIFLNLQNISVVNRPFLYNVLIFSITSLSSLACHFSALEGSFNALSMVSLKSSILSSTALDVSTVYQSVAVHLILNETYHMNISQHYIYQLNISHHQILF</sequence>
<reference evidence="2 3" key="1">
    <citation type="submission" date="2024-05" db="EMBL/GenBank/DDBJ databases">
        <authorList>
            <person name="Wallberg A."/>
        </authorList>
    </citation>
    <scope>NUCLEOTIDE SEQUENCE [LARGE SCALE GENOMIC DNA]</scope>
</reference>
<comment type="caution">
    <text evidence="2">The sequence shown here is derived from an EMBL/GenBank/DDBJ whole genome shotgun (WGS) entry which is preliminary data.</text>
</comment>
<evidence type="ECO:0000256" key="1">
    <source>
        <dbReference type="SAM" id="Phobius"/>
    </source>
</evidence>
<protein>
    <submittedName>
        <fullName evidence="2">Uncharacterized protein</fullName>
    </submittedName>
</protein>
<keyword evidence="3" id="KW-1185">Reference proteome</keyword>
<keyword evidence="1" id="KW-0472">Membrane</keyword>
<name>A0AAV2RF00_MEGNR</name>
<feature type="transmembrane region" description="Helical" evidence="1">
    <location>
        <begin position="42"/>
        <end position="64"/>
    </location>
</feature>